<dbReference type="Proteomes" id="UP000016944">
    <property type="component" value="Chromosome II"/>
</dbReference>
<sequence length="82" mass="9268">MCVLGQSQSYLRSRDRYSSKPIQLLHPKGRIFSRENTLLFATALIYTPTNSMVTYNRVCHRCKVAAYTVNQSGTQTFLCGAC</sequence>
<dbReference type="KEGG" id="rir:BN877_II1691"/>
<name>U4QCU7_9HYPH</name>
<proteinExistence type="predicted"/>
<organism evidence="1 2">
    <name type="scientific">Agrobacterium pusense</name>
    <dbReference type="NCBI Taxonomy" id="648995"/>
    <lineage>
        <taxon>Bacteria</taxon>
        <taxon>Pseudomonadati</taxon>
        <taxon>Pseudomonadota</taxon>
        <taxon>Alphaproteobacteria</taxon>
        <taxon>Hyphomicrobiales</taxon>
        <taxon>Rhizobiaceae</taxon>
        <taxon>Rhizobium/Agrobacterium group</taxon>
        <taxon>Agrobacterium</taxon>
    </lineage>
</organism>
<reference evidence="1 2" key="1">
    <citation type="journal article" date="2013" name="Genome Announc.">
        <title>Complete Genome Sequence of the Sesbania Symbiont and Rice Growth-Promoting Endophyte Rhizobium sp. Strain IRBG74.</title>
        <authorList>
            <person name="Crook M.B."/>
            <person name="Mitra S."/>
            <person name="Ane J.M."/>
            <person name="Sadowsky M.J."/>
            <person name="Gyaneshwar P."/>
        </authorList>
    </citation>
    <scope>NUCLEOTIDE SEQUENCE [LARGE SCALE GENOMIC DNA]</scope>
    <source>
        <strain evidence="1 2">IRBG74</strain>
    </source>
</reference>
<dbReference type="AlphaFoldDB" id="U4QCU7"/>
<accession>U4QCU7</accession>
<protein>
    <submittedName>
        <fullName evidence="1">Uncharacterized protein</fullName>
    </submittedName>
</protein>
<evidence type="ECO:0000313" key="2">
    <source>
        <dbReference type="Proteomes" id="UP000016944"/>
    </source>
</evidence>
<dbReference type="HOGENOM" id="CLU_2555947_0_0_5"/>
<dbReference type="EMBL" id="HG518323">
    <property type="protein sequence ID" value="CDI11476.1"/>
    <property type="molecule type" value="Genomic_DNA"/>
</dbReference>
<evidence type="ECO:0000313" key="1">
    <source>
        <dbReference type="EMBL" id="CDI11476.1"/>
    </source>
</evidence>
<gene>
    <name evidence="1" type="ORF">BN877_II1691</name>
</gene>